<proteinExistence type="predicted"/>
<dbReference type="Proteomes" id="UP001601288">
    <property type="component" value="Unassembled WGS sequence"/>
</dbReference>
<sequence>MAAVVGHRAPRSVFERFDLARLLGEAEGGPVASPDGPVRDDVRWAVAAGALGLAAGAGGTLPTRGAAARREAGPPREEPCQVLIDLDE</sequence>
<protein>
    <submittedName>
        <fullName evidence="1">Uncharacterized protein</fullName>
    </submittedName>
</protein>
<organism evidence="1 2">
    <name type="scientific">Streptomyces massasporeus</name>
    <dbReference type="NCBI Taxonomy" id="67324"/>
    <lineage>
        <taxon>Bacteria</taxon>
        <taxon>Bacillati</taxon>
        <taxon>Actinomycetota</taxon>
        <taxon>Actinomycetes</taxon>
        <taxon>Kitasatosporales</taxon>
        <taxon>Streptomycetaceae</taxon>
        <taxon>Streptomyces</taxon>
    </lineage>
</organism>
<accession>A0ABW6L8H3</accession>
<dbReference type="EMBL" id="JBIAFP010000004">
    <property type="protein sequence ID" value="MFE9224776.1"/>
    <property type="molecule type" value="Genomic_DNA"/>
</dbReference>
<evidence type="ECO:0000313" key="1">
    <source>
        <dbReference type="EMBL" id="MFE9224776.1"/>
    </source>
</evidence>
<gene>
    <name evidence="1" type="ORF">ACFYM3_09110</name>
</gene>
<evidence type="ECO:0000313" key="2">
    <source>
        <dbReference type="Proteomes" id="UP001601288"/>
    </source>
</evidence>
<name>A0ABW6L8H3_9ACTN</name>
<keyword evidence="2" id="KW-1185">Reference proteome</keyword>
<dbReference type="RefSeq" id="WP_358278064.1">
    <property type="nucleotide sequence ID" value="NZ_JBEYGJ010000002.1"/>
</dbReference>
<comment type="caution">
    <text evidence="1">The sequence shown here is derived from an EMBL/GenBank/DDBJ whole genome shotgun (WGS) entry which is preliminary data.</text>
</comment>
<reference evidence="1 2" key="1">
    <citation type="submission" date="2024-10" db="EMBL/GenBank/DDBJ databases">
        <title>The Natural Products Discovery Center: Release of the First 8490 Sequenced Strains for Exploring Actinobacteria Biosynthetic Diversity.</title>
        <authorList>
            <person name="Kalkreuter E."/>
            <person name="Kautsar S.A."/>
            <person name="Yang D."/>
            <person name="Bader C.D."/>
            <person name="Teijaro C.N."/>
            <person name="Fluegel L."/>
            <person name="Davis C.M."/>
            <person name="Simpson J.R."/>
            <person name="Lauterbach L."/>
            <person name="Steele A.D."/>
            <person name="Gui C."/>
            <person name="Meng S."/>
            <person name="Li G."/>
            <person name="Viehrig K."/>
            <person name="Ye F."/>
            <person name="Su P."/>
            <person name="Kiefer A.F."/>
            <person name="Nichols A."/>
            <person name="Cepeda A.J."/>
            <person name="Yan W."/>
            <person name="Fan B."/>
            <person name="Jiang Y."/>
            <person name="Adhikari A."/>
            <person name="Zheng C.-J."/>
            <person name="Schuster L."/>
            <person name="Cowan T.M."/>
            <person name="Smanski M.J."/>
            <person name="Chevrette M.G."/>
            <person name="De Carvalho L.P.S."/>
            <person name="Shen B."/>
        </authorList>
    </citation>
    <scope>NUCLEOTIDE SEQUENCE [LARGE SCALE GENOMIC DNA]</scope>
    <source>
        <strain evidence="1 2">NPDC007066</strain>
    </source>
</reference>